<proteinExistence type="inferred from homology"/>
<organism evidence="6">
    <name type="scientific">Mycoplasmoides pirum</name>
    <name type="common">Mycoplasma pirum</name>
    <dbReference type="NCBI Taxonomy" id="2122"/>
    <lineage>
        <taxon>Bacteria</taxon>
        <taxon>Bacillati</taxon>
        <taxon>Mycoplasmatota</taxon>
        <taxon>Mycoplasmoidales</taxon>
        <taxon>Mycoplasmoidaceae</taxon>
        <taxon>Mycoplasmoides</taxon>
    </lineage>
</organism>
<evidence type="ECO:0000256" key="1">
    <source>
        <dbReference type="ARBA" id="ARBA00007914"/>
    </source>
</evidence>
<evidence type="ECO:0000259" key="5">
    <source>
        <dbReference type="Pfam" id="PF12378"/>
    </source>
</evidence>
<accession>Q50371</accession>
<evidence type="ECO:0000256" key="2">
    <source>
        <dbReference type="SAM" id="MobiDB-lite"/>
    </source>
</evidence>
<evidence type="ECO:0000256" key="3">
    <source>
        <dbReference type="SAM" id="Phobius"/>
    </source>
</evidence>
<protein>
    <submittedName>
        <fullName evidence="6">p1-like adhesin</fullName>
    </submittedName>
</protein>
<dbReference type="Pfam" id="PF12378">
    <property type="entry name" value="P1_N"/>
    <property type="match status" value="1"/>
</dbReference>
<comment type="similarity">
    <text evidence="1">Belongs to the adhesin P1 family.</text>
</comment>
<keyword evidence="3" id="KW-1133">Transmembrane helix</keyword>
<feature type="signal peptide" evidence="4">
    <location>
        <begin position="1"/>
        <end position="23"/>
    </location>
</feature>
<sequence length="1144" mass="126733">MKKIKFNYKYLLISLVSTTIVSAAAISLYSTFNKDQISNPIINQNVKSFSNPSIVGNKVGKIRHWQNNNFNGVEIKNGGFVVLTSTQSATRIDAFGNILWEFDPEKIASEDSQYANLAGKKVVEITQDEGDNSNILYLLLIPKNTPDKQASIDPKDLYAYNELTGSSKSKQQATVVQIIENVNLYQGSTWTPSFTIKGLMHIDPKKMVDNYPNQWKSSQSSSTFFTKEDHPSWYVANNSEKVHNDADQNTNQYNGLKSANMVLPWKQYITNLGNMFAKNGIVLIFGGNGSIYNDPEALSIGMWKLDFLKPYSGNIDNNQNYGGIPYAYLLRYLRYDPSKPLLGTSAPNRRWNQSYAPIGQTDNFTYVPRLAVGGVQINASTDEATYLYLAAGITVGQAKESQAREVISNSNTSTNKVVTKIQDKRSLQLTGANTITNTKDTAANSIDPALLFGTAFNIDSLINLPTTKLNENLTIFQNVFQYESYFDVGATMSVSSAVGTYYYFDKKNHASSSTTDINTYTTASNGWNNLGRTAFPWSYKPNNDIGSIFQPKTNDNNNATYSYNLSLLIENAINYYYSTLSFGYSLKCLGGLTKIEMPSKENPENTIYGYAMQVGKSIVYLNEPKSDLRSIAYHGPSSISIGESNLVGSAKYGDMDYPYVKINNSNIGYVPSDYSNITNNIINTGVAIYVTGIKDFNDTIPTIASQFEIGNSPYEDNSSTTKTNGTLQPTIPWNDFVGLNSTNFNSEISSLWLNNNQTKTNNNEHFIVTKSPEISEYYGNAIWTERFYYNYGSSNNADWKGSKRAWFEVKDSNSLSNSSTTVGWQVGLDSNLTADSYYVQKNNEQPQGDFDVLLRTRDDTQKNNDIFFGQINNTREPGISYCKLKQNYGSYFYETISEIDRLSLLGNGQFVNNLSNQILTNNLANLLVQVNLSTVTGNPLDSKSTIRIVKNQFLNEVFQVTKNPIIEGSTPTYGPVIIVASNVDFVSQSATFTAYSWNSLTKNYDVMPRTNSSKINVINNSIFAGFSAMADWILPVVIAIPIVLVALIIGLGCSIGIPMAKHKKAIKVGFELQHDKVGTLTSAVGGVFKKIIDNTNSNNVKSKPQMLKAAAKKPNTVPPARSQLTNDSVSRPTPPSSAPKPPIK</sequence>
<evidence type="ECO:0000256" key="4">
    <source>
        <dbReference type="SAM" id="SignalP"/>
    </source>
</evidence>
<reference evidence="6" key="1">
    <citation type="journal article" date="1994" name="J. Bacteriol.">
        <title>Molecular characterization of the P1-like adhesin gene from Mycoplasma pirum.</title>
        <authorList>
            <person name="Tham T.N."/>
            <person name="Ferris S."/>
            <person name="Bahraoui E."/>
            <person name="Canarelli S."/>
            <person name="Montagnier L."/>
            <person name="Blanchard A."/>
        </authorList>
    </citation>
    <scope>NUCLEOTIDE SEQUENCE</scope>
    <source>
        <strain evidence="6">BER</strain>
    </source>
</reference>
<feature type="region of interest" description="Disordered" evidence="2">
    <location>
        <begin position="1103"/>
        <end position="1144"/>
    </location>
</feature>
<dbReference type="EMBL" id="L19685">
    <property type="protein sequence ID" value="AAC36866.1"/>
    <property type="molecule type" value="Unassigned_DNA"/>
</dbReference>
<dbReference type="AlphaFoldDB" id="Q50371"/>
<keyword evidence="4" id="KW-0732">Signal</keyword>
<feature type="compositionally biased region" description="Pro residues" evidence="2">
    <location>
        <begin position="1132"/>
        <end position="1144"/>
    </location>
</feature>
<dbReference type="InterPro" id="IPR022116">
    <property type="entry name" value="P1_N"/>
</dbReference>
<keyword evidence="3" id="KW-0812">Transmembrane</keyword>
<feature type="domain" description="Adhesin P1 N-terminal" evidence="5">
    <location>
        <begin position="67"/>
        <end position="374"/>
    </location>
</feature>
<evidence type="ECO:0000313" key="6">
    <source>
        <dbReference type="EMBL" id="AAC36866.1"/>
    </source>
</evidence>
<dbReference type="PIR" id="A36968">
    <property type="entry name" value="A36968"/>
</dbReference>
<name>Q50371_MYCPI</name>
<feature type="transmembrane region" description="Helical" evidence="3">
    <location>
        <begin position="1032"/>
        <end position="1057"/>
    </location>
</feature>
<feature type="chain" id="PRO_5004248060" evidence="4">
    <location>
        <begin position="24"/>
        <end position="1144"/>
    </location>
</feature>
<keyword evidence="3" id="KW-0472">Membrane</keyword>